<evidence type="ECO:0000256" key="12">
    <source>
        <dbReference type="ARBA" id="ARBA00023157"/>
    </source>
</evidence>
<dbReference type="GO" id="GO:0005758">
    <property type="term" value="C:mitochondrial intermembrane space"/>
    <property type="evidence" value="ECO:0007669"/>
    <property type="project" value="UniProtKB-SubCell"/>
</dbReference>
<accession>A0A7R8X932</accession>
<dbReference type="EMBL" id="LR900396">
    <property type="protein sequence ID" value="CAD7245538.1"/>
    <property type="molecule type" value="Genomic_DNA"/>
</dbReference>
<evidence type="ECO:0000256" key="11">
    <source>
        <dbReference type="ARBA" id="ARBA00023136"/>
    </source>
</evidence>
<keyword evidence="6" id="KW-0813">Transport</keyword>
<dbReference type="AlphaFoldDB" id="A0A7R8X932"/>
<keyword evidence="12" id="KW-1015">Disulfide bond</keyword>
<dbReference type="GO" id="GO:0005743">
    <property type="term" value="C:mitochondrial inner membrane"/>
    <property type="evidence" value="ECO:0007669"/>
    <property type="project" value="UniProtKB-SubCell"/>
</dbReference>
<reference evidence="13" key="1">
    <citation type="submission" date="2020-11" db="EMBL/GenBank/DDBJ databases">
        <authorList>
            <person name="Tran Van P."/>
        </authorList>
    </citation>
    <scope>NUCLEOTIDE SEQUENCE</scope>
</reference>
<evidence type="ECO:0000256" key="7">
    <source>
        <dbReference type="ARBA" id="ARBA00022660"/>
    </source>
</evidence>
<dbReference type="Pfam" id="PF05676">
    <property type="entry name" value="NDUF_B7"/>
    <property type="match status" value="1"/>
</dbReference>
<dbReference type="Proteomes" id="UP000677054">
    <property type="component" value="Unassembled WGS sequence"/>
</dbReference>
<keyword evidence="11" id="KW-0472">Membrane</keyword>
<evidence type="ECO:0000313" key="13">
    <source>
        <dbReference type="EMBL" id="CAD7245538.1"/>
    </source>
</evidence>
<keyword evidence="7" id="KW-0679">Respiratory chain</keyword>
<comment type="similarity">
    <text evidence="4">Belongs to the complex I NDUFB7 subunit family.</text>
</comment>
<dbReference type="PANTHER" id="PTHR20900:SF0">
    <property type="entry name" value="NADH DEHYDROGENASE [UBIQUINONE] 1 BETA SUBCOMPLEX SUBUNIT 7"/>
    <property type="match status" value="1"/>
</dbReference>
<evidence type="ECO:0000256" key="6">
    <source>
        <dbReference type="ARBA" id="ARBA00022448"/>
    </source>
</evidence>
<comment type="subcellular location">
    <subcellularLocation>
        <location evidence="3">Mitochondrion inner membrane</location>
        <topology evidence="3">Peripheral membrane protein</topology>
    </subcellularLocation>
    <subcellularLocation>
        <location evidence="2">Mitochondrion intermembrane space</location>
    </subcellularLocation>
</comment>
<evidence type="ECO:0000256" key="5">
    <source>
        <dbReference type="ARBA" id="ARBA00018677"/>
    </source>
</evidence>
<organism evidence="13">
    <name type="scientific">Darwinula stevensoni</name>
    <dbReference type="NCBI Taxonomy" id="69355"/>
    <lineage>
        <taxon>Eukaryota</taxon>
        <taxon>Metazoa</taxon>
        <taxon>Ecdysozoa</taxon>
        <taxon>Arthropoda</taxon>
        <taxon>Crustacea</taxon>
        <taxon>Oligostraca</taxon>
        <taxon>Ostracoda</taxon>
        <taxon>Podocopa</taxon>
        <taxon>Podocopida</taxon>
        <taxon>Darwinulocopina</taxon>
        <taxon>Darwinuloidea</taxon>
        <taxon>Darwinulidae</taxon>
        <taxon>Darwinula</taxon>
    </lineage>
</organism>
<evidence type="ECO:0000256" key="2">
    <source>
        <dbReference type="ARBA" id="ARBA00004569"/>
    </source>
</evidence>
<dbReference type="EMBL" id="CAJPEV010000879">
    <property type="protein sequence ID" value="CAG0889264.1"/>
    <property type="molecule type" value="Genomic_DNA"/>
</dbReference>
<comment type="function">
    <text evidence="1">Accessory subunit of the mitochondrial membrane respiratory chain NADH dehydrogenase (Complex I), that is believed not to be involved in catalysis. Complex I functions in the transfer of electrons from NADH to the respiratory chain. The immediate electron acceptor for the enzyme is believed to be ubiquinone.</text>
</comment>
<dbReference type="InterPro" id="IPR008698">
    <property type="entry name" value="NDUB7"/>
</dbReference>
<keyword evidence="10" id="KW-0496">Mitochondrion</keyword>
<evidence type="ECO:0000256" key="9">
    <source>
        <dbReference type="ARBA" id="ARBA00022982"/>
    </source>
</evidence>
<proteinExistence type="inferred from homology"/>
<dbReference type="PANTHER" id="PTHR20900">
    <property type="entry name" value="NADH:UBIQUINONE OXIDOREDUCTASE B18-LIKE SUBUNIT"/>
    <property type="match status" value="1"/>
</dbReference>
<evidence type="ECO:0000256" key="1">
    <source>
        <dbReference type="ARBA" id="ARBA00003195"/>
    </source>
</evidence>
<evidence type="ECO:0000256" key="4">
    <source>
        <dbReference type="ARBA" id="ARBA00008006"/>
    </source>
</evidence>
<evidence type="ECO:0000256" key="10">
    <source>
        <dbReference type="ARBA" id="ARBA00023128"/>
    </source>
</evidence>
<keyword evidence="8" id="KW-0999">Mitochondrion inner membrane</keyword>
<keyword evidence="14" id="KW-1185">Reference proteome</keyword>
<sequence length="94" mass="11230">MGNWANKYYLDPLHTPDHRSPPTFDSAYGFPNGRKARVMVATEEEMKSAKIPLEDRDYCAHYLIKYKACKAKNWPWAVKCKHEKHEWDYCEYEE</sequence>
<gene>
    <name evidence="13" type="ORF">DSTB1V02_LOCUS5411</name>
</gene>
<dbReference type="OrthoDB" id="268414at2759"/>
<keyword evidence="9" id="KW-0249">Electron transport</keyword>
<name>A0A7R8X932_9CRUS</name>
<evidence type="ECO:0000256" key="8">
    <source>
        <dbReference type="ARBA" id="ARBA00022792"/>
    </source>
</evidence>
<protein>
    <recommendedName>
        <fullName evidence="5">NADH dehydrogenase [ubiquinone] 1 beta subcomplex subunit 7</fullName>
    </recommendedName>
</protein>
<evidence type="ECO:0000256" key="3">
    <source>
        <dbReference type="ARBA" id="ARBA00004637"/>
    </source>
</evidence>
<evidence type="ECO:0000313" key="14">
    <source>
        <dbReference type="Proteomes" id="UP000677054"/>
    </source>
</evidence>